<evidence type="ECO:0000313" key="4">
    <source>
        <dbReference type="Proteomes" id="UP000177080"/>
    </source>
</evidence>
<organism evidence="3 4">
    <name type="scientific">Candidatus Amesbacteria bacterium RIFCSPLOWO2_01_FULL_48_25</name>
    <dbReference type="NCBI Taxonomy" id="1797259"/>
    <lineage>
        <taxon>Bacteria</taxon>
        <taxon>Candidatus Amesiibacteriota</taxon>
    </lineage>
</organism>
<evidence type="ECO:0000313" key="3">
    <source>
        <dbReference type="EMBL" id="OGD03820.1"/>
    </source>
</evidence>
<evidence type="ECO:0000256" key="1">
    <source>
        <dbReference type="SAM" id="Phobius"/>
    </source>
</evidence>
<name>A0A1F4ZBX2_9BACT</name>
<feature type="transmembrane region" description="Helical" evidence="1">
    <location>
        <begin position="227"/>
        <end position="245"/>
    </location>
</feature>
<feature type="transmembrane region" description="Helical" evidence="1">
    <location>
        <begin position="178"/>
        <end position="198"/>
    </location>
</feature>
<dbReference type="Proteomes" id="UP000177080">
    <property type="component" value="Unassembled WGS sequence"/>
</dbReference>
<evidence type="ECO:0000259" key="2">
    <source>
        <dbReference type="Pfam" id="PF20604"/>
    </source>
</evidence>
<feature type="transmembrane region" description="Helical" evidence="1">
    <location>
        <begin position="61"/>
        <end position="79"/>
    </location>
</feature>
<keyword evidence="1" id="KW-0812">Transmembrane</keyword>
<feature type="transmembrane region" description="Helical" evidence="1">
    <location>
        <begin position="309"/>
        <end position="326"/>
    </location>
</feature>
<dbReference type="InterPro" id="IPR046477">
    <property type="entry name" value="DUF6798"/>
</dbReference>
<feature type="transmembrane region" description="Helical" evidence="1">
    <location>
        <begin position="116"/>
        <end position="135"/>
    </location>
</feature>
<feature type="transmembrane region" description="Helical" evidence="1">
    <location>
        <begin position="286"/>
        <end position="303"/>
    </location>
</feature>
<dbReference type="STRING" id="1797259.A2989_04085"/>
<keyword evidence="1" id="KW-1133">Transmembrane helix</keyword>
<feature type="transmembrane region" description="Helical" evidence="1">
    <location>
        <begin position="251"/>
        <end position="274"/>
    </location>
</feature>
<accession>A0A1F4ZBX2</accession>
<dbReference type="AlphaFoldDB" id="A0A1F4ZBX2"/>
<protein>
    <recommendedName>
        <fullName evidence="2">DUF6798 domain-containing protein</fullName>
    </recommendedName>
</protein>
<feature type="domain" description="DUF6798" evidence="2">
    <location>
        <begin position="347"/>
        <end position="402"/>
    </location>
</feature>
<proteinExistence type="predicted"/>
<feature type="transmembrane region" description="Helical" evidence="1">
    <location>
        <begin position="91"/>
        <end position="110"/>
    </location>
</feature>
<feature type="transmembrane region" description="Helical" evidence="1">
    <location>
        <begin position="147"/>
        <end position="172"/>
    </location>
</feature>
<sequence>MFIRGYQYGQGNQIHYLIYANYQKSPSLYPRDYLLATHKLSPTLFPSFVNFTTQLTHSQELSALGIYVITLFAFYRVIFKIGQALGFDKKTIWLSLFLFIYPFPVAQSSINTVEASLMPRFLGDVFLLISVYLLLKKRFRLSILPAVIGFLFHPLTLIPYPLILGILTLTGYFKPPKILYWLFGISLLSLPWAISYYLSQSSNPFFVDPAWREILVSRMPYIFARTWSWKWQVATALIPLFFIYLKKIHPVAVTAVFTSYLLFLINIISDLLSIHLGLELQLTRNLYLVFIFLILYTAKTLTSRINKKLLTSVVIVLSIASILLTLKNKSDEKSYAYTPPAGYVNSALWAKTNTPTDSLFLVPPEISGFRFFSQRSVVVERKEGGDSLYSRKLALEWAKRQQRLTDYYNLDSKKINKLITEYGINYIITTQIMPYPTIYSSTDWKVYNVKEKDD</sequence>
<reference evidence="3 4" key="1">
    <citation type="journal article" date="2016" name="Nat. Commun.">
        <title>Thousands of microbial genomes shed light on interconnected biogeochemical processes in an aquifer system.</title>
        <authorList>
            <person name="Anantharaman K."/>
            <person name="Brown C.T."/>
            <person name="Hug L.A."/>
            <person name="Sharon I."/>
            <person name="Castelle C.J."/>
            <person name="Probst A.J."/>
            <person name="Thomas B.C."/>
            <person name="Singh A."/>
            <person name="Wilkins M.J."/>
            <person name="Karaoz U."/>
            <person name="Brodie E.L."/>
            <person name="Williams K.H."/>
            <person name="Hubbard S.S."/>
            <person name="Banfield J.F."/>
        </authorList>
    </citation>
    <scope>NUCLEOTIDE SEQUENCE [LARGE SCALE GENOMIC DNA]</scope>
</reference>
<dbReference type="EMBL" id="MEXN01000005">
    <property type="protein sequence ID" value="OGD03820.1"/>
    <property type="molecule type" value="Genomic_DNA"/>
</dbReference>
<comment type="caution">
    <text evidence="3">The sequence shown here is derived from an EMBL/GenBank/DDBJ whole genome shotgun (WGS) entry which is preliminary data.</text>
</comment>
<gene>
    <name evidence="3" type="ORF">A2989_04085</name>
</gene>
<dbReference type="Pfam" id="PF20604">
    <property type="entry name" value="DUF6798"/>
    <property type="match status" value="1"/>
</dbReference>
<keyword evidence="1" id="KW-0472">Membrane</keyword>